<gene>
    <name evidence="2" type="ORF">Sango_1724700</name>
</gene>
<organism evidence="2 3">
    <name type="scientific">Sesamum angolense</name>
    <dbReference type="NCBI Taxonomy" id="2727404"/>
    <lineage>
        <taxon>Eukaryota</taxon>
        <taxon>Viridiplantae</taxon>
        <taxon>Streptophyta</taxon>
        <taxon>Embryophyta</taxon>
        <taxon>Tracheophyta</taxon>
        <taxon>Spermatophyta</taxon>
        <taxon>Magnoliopsida</taxon>
        <taxon>eudicotyledons</taxon>
        <taxon>Gunneridae</taxon>
        <taxon>Pentapetalae</taxon>
        <taxon>asterids</taxon>
        <taxon>lamiids</taxon>
        <taxon>Lamiales</taxon>
        <taxon>Pedaliaceae</taxon>
        <taxon>Sesamum</taxon>
    </lineage>
</organism>
<dbReference type="AlphaFoldDB" id="A0AAE2BS26"/>
<evidence type="ECO:0000313" key="3">
    <source>
        <dbReference type="Proteomes" id="UP001289374"/>
    </source>
</evidence>
<dbReference type="Proteomes" id="UP001289374">
    <property type="component" value="Unassembled WGS sequence"/>
</dbReference>
<dbReference type="InterPro" id="IPR057670">
    <property type="entry name" value="SH3_retrovirus"/>
</dbReference>
<protein>
    <submittedName>
        <fullName evidence="2">Retrovirus-related Pol polyprotein from transposon TNT 1-94</fullName>
    </submittedName>
</protein>
<accession>A0AAE2BS26</accession>
<feature type="domain" description="Retroviral polymerase SH3-like" evidence="1">
    <location>
        <begin position="24"/>
        <end position="84"/>
    </location>
</feature>
<name>A0AAE2BS26_9LAMI</name>
<dbReference type="EMBL" id="JACGWL010000009">
    <property type="protein sequence ID" value="KAK4395704.1"/>
    <property type="molecule type" value="Genomic_DNA"/>
</dbReference>
<evidence type="ECO:0000259" key="1">
    <source>
        <dbReference type="Pfam" id="PF25597"/>
    </source>
</evidence>
<reference evidence="2" key="2">
    <citation type="journal article" date="2024" name="Plant">
        <title>Genomic evolution and insights into agronomic trait innovations of Sesamum species.</title>
        <authorList>
            <person name="Miao H."/>
            <person name="Wang L."/>
            <person name="Qu L."/>
            <person name="Liu H."/>
            <person name="Sun Y."/>
            <person name="Le M."/>
            <person name="Wang Q."/>
            <person name="Wei S."/>
            <person name="Zheng Y."/>
            <person name="Lin W."/>
            <person name="Duan Y."/>
            <person name="Cao H."/>
            <person name="Xiong S."/>
            <person name="Wang X."/>
            <person name="Wei L."/>
            <person name="Li C."/>
            <person name="Ma Q."/>
            <person name="Ju M."/>
            <person name="Zhao R."/>
            <person name="Li G."/>
            <person name="Mu C."/>
            <person name="Tian Q."/>
            <person name="Mei H."/>
            <person name="Zhang T."/>
            <person name="Gao T."/>
            <person name="Zhang H."/>
        </authorList>
    </citation>
    <scope>NUCLEOTIDE SEQUENCE</scope>
    <source>
        <strain evidence="2">K16</strain>
    </source>
</reference>
<keyword evidence="3" id="KW-1185">Reference proteome</keyword>
<sequence>MLEEASSLSSHQSNISEFLVVFTYVHIPDNSRTKLDEKSLKCVLLGISKESKAYRLYDPISRRIIVSRDVVFKESEEWEWDKQHESAILCELECEDDEEVVTRDDDAENVI</sequence>
<evidence type="ECO:0000313" key="2">
    <source>
        <dbReference type="EMBL" id="KAK4395704.1"/>
    </source>
</evidence>
<dbReference type="Pfam" id="PF25597">
    <property type="entry name" value="SH3_retrovirus"/>
    <property type="match status" value="1"/>
</dbReference>
<comment type="caution">
    <text evidence="2">The sequence shown here is derived from an EMBL/GenBank/DDBJ whole genome shotgun (WGS) entry which is preliminary data.</text>
</comment>
<proteinExistence type="predicted"/>
<reference evidence="2" key="1">
    <citation type="submission" date="2020-06" db="EMBL/GenBank/DDBJ databases">
        <authorList>
            <person name="Li T."/>
            <person name="Hu X."/>
            <person name="Zhang T."/>
            <person name="Song X."/>
            <person name="Zhang H."/>
            <person name="Dai N."/>
            <person name="Sheng W."/>
            <person name="Hou X."/>
            <person name="Wei L."/>
        </authorList>
    </citation>
    <scope>NUCLEOTIDE SEQUENCE</scope>
    <source>
        <strain evidence="2">K16</strain>
        <tissue evidence="2">Leaf</tissue>
    </source>
</reference>